<proteinExistence type="predicted"/>
<organism evidence="1 2">
    <name type="scientific">Salmonella enterica subsp. enterica serovar Bovismorbificans</name>
    <dbReference type="NCBI Taxonomy" id="58097"/>
    <lineage>
        <taxon>Bacteria</taxon>
        <taxon>Pseudomonadati</taxon>
        <taxon>Pseudomonadota</taxon>
        <taxon>Gammaproteobacteria</taxon>
        <taxon>Enterobacterales</taxon>
        <taxon>Enterobacteriaceae</taxon>
        <taxon>Salmonella</taxon>
    </lineage>
</organism>
<sequence length="52" mass="5990">MGIVMLLHDPVKHRQSLRSDGSKTAFRFSPRARQAIALEMGFTLCQFSRFFC</sequence>
<dbReference type="AlphaFoldDB" id="A0A655C1X3"/>
<evidence type="ECO:0000313" key="2">
    <source>
        <dbReference type="Proteomes" id="UP000042394"/>
    </source>
</evidence>
<dbReference type="Proteomes" id="UP000042394">
    <property type="component" value="Unassembled WGS sequence"/>
</dbReference>
<gene>
    <name evidence="1" type="ORF">ERS008207_01332</name>
</gene>
<evidence type="ECO:0000313" key="1">
    <source>
        <dbReference type="EMBL" id="CNT91138.1"/>
    </source>
</evidence>
<name>A0A655C1X3_SALET</name>
<reference evidence="1 2" key="1">
    <citation type="submission" date="2015-03" db="EMBL/GenBank/DDBJ databases">
        <authorList>
            <consortium name="Pathogen Informatics"/>
        </authorList>
    </citation>
    <scope>NUCLEOTIDE SEQUENCE [LARGE SCALE GENOMIC DNA]</scope>
    <source>
        <strain evidence="1 2">D4891</strain>
    </source>
</reference>
<accession>A0A655C1X3</accession>
<protein>
    <submittedName>
        <fullName evidence="1">Uncharacterized protein</fullName>
    </submittedName>
</protein>
<dbReference type="EMBL" id="CQPD01000010">
    <property type="protein sequence ID" value="CNT91138.1"/>
    <property type="molecule type" value="Genomic_DNA"/>
</dbReference>